<dbReference type="Pfam" id="PF00412">
    <property type="entry name" value="LIM"/>
    <property type="match status" value="2"/>
</dbReference>
<dbReference type="Proteomes" id="UP000228934">
    <property type="component" value="Unassembled WGS sequence"/>
</dbReference>
<evidence type="ECO:0000256" key="4">
    <source>
        <dbReference type="ARBA" id="ARBA00022833"/>
    </source>
</evidence>
<dbReference type="GO" id="GO:0030018">
    <property type="term" value="C:Z disc"/>
    <property type="evidence" value="ECO:0007669"/>
    <property type="project" value="TreeGrafter"/>
</dbReference>
<keyword evidence="3" id="KW-0677">Repeat</keyword>
<evidence type="ECO:0000313" key="11">
    <source>
        <dbReference type="Proteomes" id="UP000228934"/>
    </source>
</evidence>
<dbReference type="InterPro" id="IPR050604">
    <property type="entry name" value="PDZ-LIM_domain"/>
</dbReference>
<keyword evidence="6" id="KW-0206">Cytoskeleton</keyword>
<dbReference type="PROSITE" id="PS00478">
    <property type="entry name" value="LIM_DOMAIN_1"/>
    <property type="match status" value="1"/>
</dbReference>
<evidence type="ECO:0000256" key="3">
    <source>
        <dbReference type="ARBA" id="ARBA00022737"/>
    </source>
</evidence>
<dbReference type="GO" id="GO:0001725">
    <property type="term" value="C:stress fiber"/>
    <property type="evidence" value="ECO:0007669"/>
    <property type="project" value="TreeGrafter"/>
</dbReference>
<comment type="subcellular location">
    <subcellularLocation>
        <location evidence="1">Cytoplasm</location>
        <location evidence="1">Cytoskeleton</location>
    </subcellularLocation>
</comment>
<evidence type="ECO:0000256" key="8">
    <source>
        <dbReference type="SAM" id="MobiDB-lite"/>
    </source>
</evidence>
<organism evidence="10 11">
    <name type="scientific">Aquarana catesbeiana</name>
    <name type="common">American bullfrog</name>
    <name type="synonym">Rana catesbeiana</name>
    <dbReference type="NCBI Taxonomy" id="8400"/>
    <lineage>
        <taxon>Eukaryota</taxon>
        <taxon>Metazoa</taxon>
        <taxon>Chordata</taxon>
        <taxon>Craniata</taxon>
        <taxon>Vertebrata</taxon>
        <taxon>Euteleostomi</taxon>
        <taxon>Amphibia</taxon>
        <taxon>Batrachia</taxon>
        <taxon>Anura</taxon>
        <taxon>Neobatrachia</taxon>
        <taxon>Ranoidea</taxon>
        <taxon>Ranidae</taxon>
        <taxon>Aquarana</taxon>
    </lineage>
</organism>
<dbReference type="AlphaFoldDB" id="A0A2G9QM29"/>
<dbReference type="CDD" id="cd09452">
    <property type="entry name" value="LIM1_Enigma"/>
    <property type="match status" value="1"/>
</dbReference>
<proteinExistence type="predicted"/>
<keyword evidence="2 7" id="KW-0479">Metal-binding</keyword>
<sequence>GVLTPDTQAVKYNFAPSTALNKTARPFGAGTPPPDNSRAAQVTKAVTYNPPPPSYTNNQTSRAQHQNGYVNAFGNATDFPAPPPLSTGPAVRPPWTTDPSFAERYAPDKTTTVMTKHSQPATLTPAQNRSSILQAAQPAPSGEKTPICSQCNKVIRGRYLLALGRYYHPEEFTCSQCHKIVEEGGFFEEKGSIFCPRCYDVRFAPNCAKCKKKITGEIMHALKMTWHVQCFTCAFCKAPIRNRAFYMEEGQPYCEKGELYEFVTWTHGDNIGNIFNLSSAVLHSYNLNHLFLQEQIN</sequence>
<protein>
    <recommendedName>
        <fullName evidence="9">LIM zinc-binding domain-containing protein</fullName>
    </recommendedName>
</protein>
<evidence type="ECO:0000256" key="6">
    <source>
        <dbReference type="ARBA" id="ARBA00023212"/>
    </source>
</evidence>
<dbReference type="GO" id="GO:0031941">
    <property type="term" value="C:filamentous actin"/>
    <property type="evidence" value="ECO:0007669"/>
    <property type="project" value="TreeGrafter"/>
</dbReference>
<dbReference type="GO" id="GO:0003779">
    <property type="term" value="F:actin binding"/>
    <property type="evidence" value="ECO:0007669"/>
    <property type="project" value="TreeGrafter"/>
</dbReference>
<dbReference type="FunFam" id="2.10.110.10:FF:000014">
    <property type="entry name" value="PDZ and LIM domain protein 5"/>
    <property type="match status" value="1"/>
</dbReference>
<gene>
    <name evidence="10" type="ORF">AB205_0086080</name>
</gene>
<name>A0A2G9QM29_AQUCT</name>
<dbReference type="EMBL" id="KV950621">
    <property type="protein sequence ID" value="PIO16644.1"/>
    <property type="molecule type" value="Genomic_DNA"/>
</dbReference>
<dbReference type="PROSITE" id="PS50023">
    <property type="entry name" value="LIM_DOMAIN_2"/>
    <property type="match status" value="2"/>
</dbReference>
<dbReference type="GO" id="GO:0046872">
    <property type="term" value="F:metal ion binding"/>
    <property type="evidence" value="ECO:0007669"/>
    <property type="project" value="UniProtKB-KW"/>
</dbReference>
<evidence type="ECO:0000313" key="10">
    <source>
        <dbReference type="EMBL" id="PIO16644.1"/>
    </source>
</evidence>
<accession>A0A2G9QM29</accession>
<evidence type="ECO:0000256" key="1">
    <source>
        <dbReference type="ARBA" id="ARBA00004245"/>
    </source>
</evidence>
<dbReference type="PANTHER" id="PTHR24214:SF0">
    <property type="entry name" value="PDZ AND LIM DOMAIN PROTEIN 7"/>
    <property type="match status" value="1"/>
</dbReference>
<dbReference type="GO" id="GO:0051371">
    <property type="term" value="F:muscle alpha-actinin binding"/>
    <property type="evidence" value="ECO:0007669"/>
    <property type="project" value="TreeGrafter"/>
</dbReference>
<dbReference type="GO" id="GO:0061061">
    <property type="term" value="P:muscle structure development"/>
    <property type="evidence" value="ECO:0007669"/>
    <property type="project" value="TreeGrafter"/>
</dbReference>
<evidence type="ECO:0000256" key="2">
    <source>
        <dbReference type="ARBA" id="ARBA00022723"/>
    </source>
</evidence>
<keyword evidence="6" id="KW-0963">Cytoplasm</keyword>
<evidence type="ECO:0000259" key="9">
    <source>
        <dbReference type="PROSITE" id="PS50023"/>
    </source>
</evidence>
<feature type="non-terminal residue" evidence="10">
    <location>
        <position position="1"/>
    </location>
</feature>
<feature type="region of interest" description="Disordered" evidence="8">
    <location>
        <begin position="80"/>
        <end position="103"/>
    </location>
</feature>
<dbReference type="FunFam" id="2.10.110.10:FF:000020">
    <property type="entry name" value="PDZ and LIM domain protein 5"/>
    <property type="match status" value="1"/>
</dbReference>
<dbReference type="Gene3D" id="2.10.110.10">
    <property type="entry name" value="Cysteine Rich Protein"/>
    <property type="match status" value="2"/>
</dbReference>
<dbReference type="OrthoDB" id="5911912at2759"/>
<dbReference type="SMART" id="SM00132">
    <property type="entry name" value="LIM"/>
    <property type="match status" value="2"/>
</dbReference>
<evidence type="ECO:0000256" key="5">
    <source>
        <dbReference type="ARBA" id="ARBA00023038"/>
    </source>
</evidence>
<keyword evidence="5 7" id="KW-0440">LIM domain</keyword>
<feature type="domain" description="LIM zinc-binding" evidence="9">
    <location>
        <begin position="206"/>
        <end position="264"/>
    </location>
</feature>
<reference evidence="11" key="1">
    <citation type="journal article" date="2017" name="Nat. Commun.">
        <title>The North American bullfrog draft genome provides insight into hormonal regulation of long noncoding RNA.</title>
        <authorList>
            <person name="Hammond S.A."/>
            <person name="Warren R.L."/>
            <person name="Vandervalk B.P."/>
            <person name="Kucuk E."/>
            <person name="Khan H."/>
            <person name="Gibb E.A."/>
            <person name="Pandoh P."/>
            <person name="Kirk H."/>
            <person name="Zhao Y."/>
            <person name="Jones M."/>
            <person name="Mungall A.J."/>
            <person name="Coope R."/>
            <person name="Pleasance S."/>
            <person name="Moore R.A."/>
            <person name="Holt R.A."/>
            <person name="Round J.M."/>
            <person name="Ohora S."/>
            <person name="Walle B.V."/>
            <person name="Veldhoen N."/>
            <person name="Helbing C.C."/>
            <person name="Birol I."/>
        </authorList>
    </citation>
    <scope>NUCLEOTIDE SEQUENCE [LARGE SCALE GENOMIC DNA]</scope>
</reference>
<dbReference type="GO" id="GO:0030036">
    <property type="term" value="P:actin cytoskeleton organization"/>
    <property type="evidence" value="ECO:0007669"/>
    <property type="project" value="TreeGrafter"/>
</dbReference>
<feature type="domain" description="LIM zinc-binding" evidence="9">
    <location>
        <begin position="146"/>
        <end position="205"/>
    </location>
</feature>
<dbReference type="GO" id="GO:0005912">
    <property type="term" value="C:adherens junction"/>
    <property type="evidence" value="ECO:0007669"/>
    <property type="project" value="TreeGrafter"/>
</dbReference>
<evidence type="ECO:0000256" key="7">
    <source>
        <dbReference type="PROSITE-ProRule" id="PRU00125"/>
    </source>
</evidence>
<dbReference type="PANTHER" id="PTHR24214">
    <property type="entry name" value="PDZ AND LIM DOMAIN PROTEIN ZASP"/>
    <property type="match status" value="1"/>
</dbReference>
<dbReference type="InterPro" id="IPR001781">
    <property type="entry name" value="Znf_LIM"/>
</dbReference>
<dbReference type="GO" id="GO:0007507">
    <property type="term" value="P:heart development"/>
    <property type="evidence" value="ECO:0007669"/>
    <property type="project" value="TreeGrafter"/>
</dbReference>
<dbReference type="SUPFAM" id="SSF57716">
    <property type="entry name" value="Glucocorticoid receptor-like (DNA-binding domain)"/>
    <property type="match status" value="3"/>
</dbReference>
<keyword evidence="11" id="KW-1185">Reference proteome</keyword>
<keyword evidence="4 7" id="KW-0862">Zinc</keyword>